<dbReference type="PANTHER" id="PTHR47396">
    <property type="entry name" value="TYPE I RESTRICTION ENZYME ECOKI R PROTEIN"/>
    <property type="match status" value="1"/>
</dbReference>
<comment type="caution">
    <text evidence="3">The sequence shown here is derived from an EMBL/GenBank/DDBJ whole genome shotgun (WGS) entry which is preliminary data.</text>
</comment>
<name>A0A9D1JN54_9BACT</name>
<dbReference type="Pfam" id="PF04851">
    <property type="entry name" value="ResIII"/>
    <property type="match status" value="1"/>
</dbReference>
<dbReference type="Gene3D" id="3.40.50.300">
    <property type="entry name" value="P-loop containing nucleotide triphosphate hydrolases"/>
    <property type="match status" value="2"/>
</dbReference>
<proteinExistence type="predicted"/>
<dbReference type="PROSITE" id="PS51192">
    <property type="entry name" value="HELICASE_ATP_BIND_1"/>
    <property type="match status" value="1"/>
</dbReference>
<keyword evidence="3" id="KW-0347">Helicase</keyword>
<keyword evidence="3" id="KW-0378">Hydrolase</keyword>
<keyword evidence="3" id="KW-0067">ATP-binding</keyword>
<dbReference type="GO" id="GO:0004386">
    <property type="term" value="F:helicase activity"/>
    <property type="evidence" value="ECO:0007669"/>
    <property type="project" value="UniProtKB-KW"/>
</dbReference>
<evidence type="ECO:0000313" key="3">
    <source>
        <dbReference type="EMBL" id="HIS35855.1"/>
    </source>
</evidence>
<evidence type="ECO:0000259" key="2">
    <source>
        <dbReference type="PROSITE" id="PS51192"/>
    </source>
</evidence>
<dbReference type="GO" id="GO:0016787">
    <property type="term" value="F:hydrolase activity"/>
    <property type="evidence" value="ECO:0007669"/>
    <property type="project" value="InterPro"/>
</dbReference>
<sequence>MFENMHFNGQFRSYQQHILDGADKYLKDGRIHIVAAPGSGKTVLGLELICRLNAPCIILSPTTTIRNQWCDRFIQHFLGEDDAKECVSCDLNEIKPITSVTYQALHAAMKRTKDDEEGTDYTALDLIKEVERCKVGVICLDEAHHLQNEWQKALEKFLSALKGKVKTIALTATPPYDADANEWKRYTAVCGEIDEEIFVPELVKQKTLCPHQDYIYFNYPTKEEAGVFDGYRRRALSAVGELIGCGALERAYDKLLSRSTDYDYLYENAGGIISLLSACSYAGISVDKSLVRSLAAVKRLPAPDMEWLERAVNFLIEGDLLEEDERNNCLDIFKRAGLVERGEVRLDLNKKLKSKLVSSAGKLKSIADIAAGEYKNMGKNLRLLVLTDYIKKESLSLIGSGNSADSVSLVSVYETVRKAGIKVGALSGSLVILPDDCADILRKQGILAGVSPIEGAGCSVCEIGGDNRVKVRAVSRLFEEGHINVLIGTKSLLGEGWDAPCINSLVLASFVGSFMLSNQMRGRAIRTDANQPDKVANIWHLATIERPFVVAEKTGEKLSALFNQNKNKLDSCDYQTLARRFECFVAPNYETGEVEGGIDRVTIIKQPFDEKGIAAINAQMIARSRQREAVREAWERAVDRSVRLNEISKVPKDNKIPPVEFVNIGLAALLISILPVCISQIAINIFELYGGVRTLATVIAAIVAAVSLGVLCDLIINKILSFLSPVRSIRTMAGCVLEVMQENGMVSADARAKVEADEHGMYVRVELLNASVHDQNVFHSAIKQMLSPIENPRYIIIPRGMFGSFKYRGALACPDCLGAKSQYAQCLAKKLKRSMGGVQVVYTRTQNGRKLILQCRKRSYITYNDKVLYQRKKAISRWE</sequence>
<organism evidence="3 4">
    <name type="scientific">Candidatus Scatousia excrementigallinarum</name>
    <dbReference type="NCBI Taxonomy" id="2840935"/>
    <lineage>
        <taxon>Bacteria</taxon>
        <taxon>Candidatus Scatousia</taxon>
    </lineage>
</organism>
<evidence type="ECO:0000256" key="1">
    <source>
        <dbReference type="SAM" id="Phobius"/>
    </source>
</evidence>
<evidence type="ECO:0000313" key="4">
    <source>
        <dbReference type="Proteomes" id="UP000823928"/>
    </source>
</evidence>
<keyword evidence="1" id="KW-0812">Transmembrane</keyword>
<dbReference type="SMART" id="SM00487">
    <property type="entry name" value="DEXDc"/>
    <property type="match status" value="1"/>
</dbReference>
<keyword evidence="1" id="KW-0472">Membrane</keyword>
<feature type="transmembrane region" description="Helical" evidence="1">
    <location>
        <begin position="695"/>
        <end position="716"/>
    </location>
</feature>
<dbReference type="InterPro" id="IPR006935">
    <property type="entry name" value="Helicase/UvrB_N"/>
</dbReference>
<reference evidence="3" key="1">
    <citation type="submission" date="2020-10" db="EMBL/GenBank/DDBJ databases">
        <authorList>
            <person name="Gilroy R."/>
        </authorList>
    </citation>
    <scope>NUCLEOTIDE SEQUENCE</scope>
    <source>
        <strain evidence="3">6276</strain>
    </source>
</reference>
<protein>
    <submittedName>
        <fullName evidence="3">DEAD/DEAH box helicase family protein</fullName>
    </submittedName>
</protein>
<keyword evidence="3" id="KW-0547">Nucleotide-binding</keyword>
<dbReference type="GO" id="GO:0003677">
    <property type="term" value="F:DNA binding"/>
    <property type="evidence" value="ECO:0007669"/>
    <property type="project" value="InterPro"/>
</dbReference>
<dbReference type="AlphaFoldDB" id="A0A9D1JN54"/>
<reference evidence="3" key="2">
    <citation type="journal article" date="2021" name="PeerJ">
        <title>Extensive microbial diversity within the chicken gut microbiome revealed by metagenomics and culture.</title>
        <authorList>
            <person name="Gilroy R."/>
            <person name="Ravi A."/>
            <person name="Getino M."/>
            <person name="Pursley I."/>
            <person name="Horton D.L."/>
            <person name="Alikhan N.F."/>
            <person name="Baker D."/>
            <person name="Gharbi K."/>
            <person name="Hall N."/>
            <person name="Watson M."/>
            <person name="Adriaenssens E.M."/>
            <person name="Foster-Nyarko E."/>
            <person name="Jarju S."/>
            <person name="Secka A."/>
            <person name="Antonio M."/>
            <person name="Oren A."/>
            <person name="Chaudhuri R.R."/>
            <person name="La Ragione R."/>
            <person name="Hildebrand F."/>
            <person name="Pallen M.J."/>
        </authorList>
    </citation>
    <scope>NUCLEOTIDE SEQUENCE</scope>
    <source>
        <strain evidence="3">6276</strain>
    </source>
</reference>
<dbReference type="InterPro" id="IPR027417">
    <property type="entry name" value="P-loop_NTPase"/>
</dbReference>
<dbReference type="SUPFAM" id="SSF52540">
    <property type="entry name" value="P-loop containing nucleoside triphosphate hydrolases"/>
    <property type="match status" value="1"/>
</dbReference>
<accession>A0A9D1JN54</accession>
<dbReference type="InterPro" id="IPR014001">
    <property type="entry name" value="Helicase_ATP-bd"/>
</dbReference>
<dbReference type="Proteomes" id="UP000823928">
    <property type="component" value="Unassembled WGS sequence"/>
</dbReference>
<dbReference type="EMBL" id="DVIU01000091">
    <property type="protein sequence ID" value="HIS35855.1"/>
    <property type="molecule type" value="Genomic_DNA"/>
</dbReference>
<keyword evidence="1" id="KW-1133">Transmembrane helix</keyword>
<gene>
    <name evidence="3" type="ORF">IAC10_04405</name>
</gene>
<dbReference type="PANTHER" id="PTHR47396:SF1">
    <property type="entry name" value="ATP-DEPENDENT HELICASE IRC3-RELATED"/>
    <property type="match status" value="1"/>
</dbReference>
<dbReference type="GO" id="GO:0005829">
    <property type="term" value="C:cytosol"/>
    <property type="evidence" value="ECO:0007669"/>
    <property type="project" value="TreeGrafter"/>
</dbReference>
<feature type="transmembrane region" description="Helical" evidence="1">
    <location>
        <begin position="661"/>
        <end position="683"/>
    </location>
</feature>
<dbReference type="InterPro" id="IPR050742">
    <property type="entry name" value="Helicase_Restrict-Modif_Enz"/>
</dbReference>
<dbReference type="GO" id="GO:0005524">
    <property type="term" value="F:ATP binding"/>
    <property type="evidence" value="ECO:0007669"/>
    <property type="project" value="InterPro"/>
</dbReference>
<feature type="domain" description="Helicase ATP-binding" evidence="2">
    <location>
        <begin position="22"/>
        <end position="192"/>
    </location>
</feature>